<feature type="domain" description="Cupin type-2" evidence="1">
    <location>
        <begin position="30"/>
        <end position="92"/>
    </location>
</feature>
<dbReference type="InterPro" id="IPR011051">
    <property type="entry name" value="RmlC_Cupin_sf"/>
</dbReference>
<dbReference type="InterPro" id="IPR014710">
    <property type="entry name" value="RmlC-like_jellyroll"/>
</dbReference>
<protein>
    <recommendedName>
        <fullName evidence="1">Cupin type-2 domain-containing protein</fullName>
    </recommendedName>
</protein>
<evidence type="ECO:0000313" key="2">
    <source>
        <dbReference type="EMBL" id="BBH87077.1"/>
    </source>
</evidence>
<dbReference type="InterPro" id="IPR053146">
    <property type="entry name" value="QDO-like"/>
</dbReference>
<organism evidence="2">
    <name type="scientific">Thermosporothrix sp. COM3</name>
    <dbReference type="NCBI Taxonomy" id="2490863"/>
    <lineage>
        <taxon>Bacteria</taxon>
        <taxon>Bacillati</taxon>
        <taxon>Chloroflexota</taxon>
        <taxon>Ktedonobacteria</taxon>
        <taxon>Ktedonobacterales</taxon>
        <taxon>Thermosporotrichaceae</taxon>
        <taxon>Thermosporothrix</taxon>
    </lineage>
</organism>
<gene>
    <name evidence="2" type="ORF">KTC_18280</name>
</gene>
<dbReference type="SUPFAM" id="SSF51182">
    <property type="entry name" value="RmlC-like cupins"/>
    <property type="match status" value="1"/>
</dbReference>
<reference evidence="2" key="1">
    <citation type="submission" date="2018-12" db="EMBL/GenBank/DDBJ databases">
        <title>Novel natural products biosynthetic potential of the class Ktedonobacteria.</title>
        <authorList>
            <person name="Zheng Y."/>
            <person name="Saitou A."/>
            <person name="Wang C.M."/>
            <person name="Toyoda A."/>
            <person name="Minakuchi Y."/>
            <person name="Sekiguchi Y."/>
            <person name="Ueda K."/>
            <person name="Takano H."/>
            <person name="Sakai Y."/>
            <person name="Yokota A."/>
            <person name="Yabe S."/>
        </authorList>
    </citation>
    <scope>NUCLEOTIDE SEQUENCE</scope>
    <source>
        <strain evidence="2">COM3</strain>
    </source>
</reference>
<name>A0A455SF39_9CHLR</name>
<dbReference type="Gene3D" id="2.60.120.10">
    <property type="entry name" value="Jelly Rolls"/>
    <property type="match status" value="1"/>
</dbReference>
<evidence type="ECO:0000259" key="1">
    <source>
        <dbReference type="Pfam" id="PF07883"/>
    </source>
</evidence>
<dbReference type="EMBL" id="AP019376">
    <property type="protein sequence ID" value="BBH87077.1"/>
    <property type="molecule type" value="Genomic_DNA"/>
</dbReference>
<dbReference type="PANTHER" id="PTHR36440">
    <property type="entry name" value="PUTATIVE (AFU_ORTHOLOGUE AFUA_8G07350)-RELATED"/>
    <property type="match status" value="1"/>
</dbReference>
<dbReference type="Pfam" id="PF07883">
    <property type="entry name" value="Cupin_2"/>
    <property type="match status" value="1"/>
</dbReference>
<dbReference type="AlphaFoldDB" id="A0A455SF39"/>
<sequence length="170" mass="19679">MLHPDGRRITFLEEGMDQAGAYLRVEHLVPKQGAMNGPHWHPYLTETFSVQEGKMRFLVDGKERICTAGETITVLPNQVHQFWNISEDQLRVSHEIRPPGQHRRMFEMVHQLECAGKMTKKGIPRNPLWLGVLWKSIDGYIVGPPRWLQPIFFGSLARIATFFGYGTRRR</sequence>
<dbReference type="PANTHER" id="PTHR36440:SF1">
    <property type="entry name" value="PUTATIVE (AFU_ORTHOLOGUE AFUA_8G07350)-RELATED"/>
    <property type="match status" value="1"/>
</dbReference>
<proteinExistence type="predicted"/>
<accession>A0A455SF39</accession>
<dbReference type="InterPro" id="IPR013096">
    <property type="entry name" value="Cupin_2"/>
</dbReference>